<keyword evidence="2" id="KW-1185">Reference proteome</keyword>
<gene>
    <name evidence="1" type="ORF">WJ96_06175</name>
</gene>
<sequence>MTLSDRNELVYGCEPKAMMADLEQHIAVQGLGMVLASMMSDVQEMVSLGQTEQARKALNRLKYVVGEKLPKAYDTPDDVSVHAEVGQLRELHAQTTKGTWHALPGRALVISGEVSNSGYQVFDVLRGHAPQAREAKRNAEFSARMHNAAPALFDAAELVQHVLTSQDKLPRYQRDGYIVDKAQSTLSSLKQSLS</sequence>
<dbReference type="AlphaFoldDB" id="A0AAW3N2D1"/>
<proteinExistence type="predicted"/>
<evidence type="ECO:0000313" key="1">
    <source>
        <dbReference type="EMBL" id="KVP98156.1"/>
    </source>
</evidence>
<organism evidence="1 2">
    <name type="scientific">Burkholderia ubonensis</name>
    <dbReference type="NCBI Taxonomy" id="101571"/>
    <lineage>
        <taxon>Bacteria</taxon>
        <taxon>Pseudomonadati</taxon>
        <taxon>Pseudomonadota</taxon>
        <taxon>Betaproteobacteria</taxon>
        <taxon>Burkholderiales</taxon>
        <taxon>Burkholderiaceae</taxon>
        <taxon>Burkholderia</taxon>
        <taxon>Burkholderia cepacia complex</taxon>
    </lineage>
</organism>
<protein>
    <submittedName>
        <fullName evidence="1">Uncharacterized protein</fullName>
    </submittedName>
</protein>
<dbReference type="Proteomes" id="UP000056453">
    <property type="component" value="Unassembled WGS sequence"/>
</dbReference>
<accession>A0AAW3N2D1</accession>
<reference evidence="1 2" key="1">
    <citation type="submission" date="2015-11" db="EMBL/GenBank/DDBJ databases">
        <title>Expanding the genomic diversity of Burkholderia species for the development of highly accurate diagnostics.</title>
        <authorList>
            <person name="Sahl J."/>
            <person name="Keim P."/>
            <person name="Wagner D."/>
        </authorList>
    </citation>
    <scope>NUCLEOTIDE SEQUENCE [LARGE SCALE GENOMIC DNA]</scope>
    <source>
        <strain evidence="1 2">MSMB1808WGS</strain>
    </source>
</reference>
<name>A0AAW3N2D1_9BURK</name>
<dbReference type="EMBL" id="LPBJ01000047">
    <property type="protein sequence ID" value="KVP98156.1"/>
    <property type="molecule type" value="Genomic_DNA"/>
</dbReference>
<comment type="caution">
    <text evidence="1">The sequence shown here is derived from an EMBL/GenBank/DDBJ whole genome shotgun (WGS) entry which is preliminary data.</text>
</comment>
<evidence type="ECO:0000313" key="2">
    <source>
        <dbReference type="Proteomes" id="UP000056453"/>
    </source>
</evidence>